<dbReference type="InterPro" id="IPR010448">
    <property type="entry name" value="Torsin"/>
</dbReference>
<keyword evidence="2" id="KW-0732">Signal</keyword>
<protein>
    <submittedName>
        <fullName evidence="3">Putative torsin</fullName>
    </submittedName>
</protein>
<dbReference type="PANTHER" id="PTHR10760:SF2">
    <property type="entry name" value="LD13476P-RELATED"/>
    <property type="match status" value="1"/>
</dbReference>
<dbReference type="GO" id="GO:0005737">
    <property type="term" value="C:cytoplasm"/>
    <property type="evidence" value="ECO:0007669"/>
    <property type="project" value="UniProtKB-ARBA"/>
</dbReference>
<evidence type="ECO:0000313" key="3">
    <source>
        <dbReference type="EMBL" id="JAV34070.1"/>
    </source>
</evidence>
<dbReference type="SUPFAM" id="SSF52540">
    <property type="entry name" value="P-loop containing nucleoside triphosphate hydrolases"/>
    <property type="match status" value="1"/>
</dbReference>
<dbReference type="PANTHER" id="PTHR10760">
    <property type="entry name" value="TORSIN"/>
    <property type="match status" value="1"/>
</dbReference>
<proteinExistence type="inferred from homology"/>
<accession>A0A1Q3G2P5</accession>
<sequence length="337" mass="38033">MILARVYVFAFCVAFSNAFFDPLSWAAIGGAVGAGWFKYDFLKENTYCRYRECCMVPYLKHNTAELQNLLRDNLYGQHIVQSVLKNAIGAHLKNINTSQKPLVMSFHGTAGTGKNFVSDFVAQALYKKGIESNYVHKFTADILISEQLEMNQFLLATTVKNAIKDCPYSLFVFDEIEKLKPGVFDAIVNLLDHHSSLKGYDFTKAIFIFLSNSAGKEIAKKLKAITDSGRFRDETSLVDFERIAELGAYNVVGGLQASRLIESHVIDHFVPFLPLELRHVEQCIKKEFQKICHRQTSDKIISDIVKTAVTIDETGVYSNNGCKRLSKKVEAYCYMNV</sequence>
<dbReference type="InterPro" id="IPR001270">
    <property type="entry name" value="ClpA/B"/>
</dbReference>
<dbReference type="GO" id="GO:0005524">
    <property type="term" value="F:ATP binding"/>
    <property type="evidence" value="ECO:0007669"/>
    <property type="project" value="InterPro"/>
</dbReference>
<comment type="similarity">
    <text evidence="1">Belongs to the ClpA/ClpB family. Torsin subfamily.</text>
</comment>
<dbReference type="EMBL" id="GFDL01000975">
    <property type="protein sequence ID" value="JAV34070.1"/>
    <property type="molecule type" value="Transcribed_RNA"/>
</dbReference>
<name>A0A1Q3G2P5_CULTA</name>
<dbReference type="Pfam" id="PF06309">
    <property type="entry name" value="Torsin"/>
    <property type="match status" value="1"/>
</dbReference>
<evidence type="ECO:0000256" key="2">
    <source>
        <dbReference type="SAM" id="SignalP"/>
    </source>
</evidence>
<dbReference type="Gene3D" id="3.40.50.300">
    <property type="entry name" value="P-loop containing nucleotide triphosphate hydrolases"/>
    <property type="match status" value="1"/>
</dbReference>
<reference evidence="3" key="1">
    <citation type="submission" date="2017-01" db="EMBL/GenBank/DDBJ databases">
        <title>A deep insight into the sialotranscriptome of adult male and female Cluex tarsalis mosquitoes.</title>
        <authorList>
            <person name="Ribeiro J.M."/>
            <person name="Moreira F."/>
            <person name="Bernard K.A."/>
            <person name="Calvo E."/>
        </authorList>
    </citation>
    <scope>NUCLEOTIDE SEQUENCE</scope>
    <source>
        <strain evidence="3">Kern County</strain>
        <tissue evidence="3">Salivary glands</tissue>
    </source>
</reference>
<dbReference type="GO" id="GO:0012505">
    <property type="term" value="C:endomembrane system"/>
    <property type="evidence" value="ECO:0007669"/>
    <property type="project" value="UniProtKB-ARBA"/>
</dbReference>
<dbReference type="InterPro" id="IPR027417">
    <property type="entry name" value="P-loop_NTPase"/>
</dbReference>
<dbReference type="AlphaFoldDB" id="A0A1Q3G2P5"/>
<organism evidence="3">
    <name type="scientific">Culex tarsalis</name>
    <name type="common">Encephalitis mosquito</name>
    <dbReference type="NCBI Taxonomy" id="7177"/>
    <lineage>
        <taxon>Eukaryota</taxon>
        <taxon>Metazoa</taxon>
        <taxon>Ecdysozoa</taxon>
        <taxon>Arthropoda</taxon>
        <taxon>Hexapoda</taxon>
        <taxon>Insecta</taxon>
        <taxon>Pterygota</taxon>
        <taxon>Neoptera</taxon>
        <taxon>Endopterygota</taxon>
        <taxon>Diptera</taxon>
        <taxon>Nematocera</taxon>
        <taxon>Culicoidea</taxon>
        <taxon>Culicidae</taxon>
        <taxon>Culicinae</taxon>
        <taxon>Culicini</taxon>
        <taxon>Culex</taxon>
        <taxon>Culex</taxon>
    </lineage>
</organism>
<feature type="signal peptide" evidence="2">
    <location>
        <begin position="1"/>
        <end position="18"/>
    </location>
</feature>
<dbReference type="GO" id="GO:0071218">
    <property type="term" value="P:cellular response to misfolded protein"/>
    <property type="evidence" value="ECO:0007669"/>
    <property type="project" value="TreeGrafter"/>
</dbReference>
<dbReference type="PRINTS" id="PR00300">
    <property type="entry name" value="CLPPROTEASEA"/>
</dbReference>
<feature type="chain" id="PRO_5012253386" evidence="2">
    <location>
        <begin position="19"/>
        <end position="337"/>
    </location>
</feature>
<dbReference type="GO" id="GO:0016887">
    <property type="term" value="F:ATP hydrolysis activity"/>
    <property type="evidence" value="ECO:0007669"/>
    <property type="project" value="InterPro"/>
</dbReference>
<evidence type="ECO:0000256" key="1">
    <source>
        <dbReference type="ARBA" id="ARBA00006235"/>
    </source>
</evidence>